<proteinExistence type="predicted"/>
<keyword evidence="4" id="KW-0067">ATP-binding</keyword>
<dbReference type="InterPro" id="IPR011009">
    <property type="entry name" value="Kinase-like_dom_sf"/>
</dbReference>
<keyword evidence="2" id="KW-0547">Nucleotide-binding</keyword>
<dbReference type="PANTHER" id="PTHR43289">
    <property type="entry name" value="MITOGEN-ACTIVATED PROTEIN KINASE KINASE KINASE 20-RELATED"/>
    <property type="match status" value="1"/>
</dbReference>
<evidence type="ECO:0000256" key="1">
    <source>
        <dbReference type="ARBA" id="ARBA00022679"/>
    </source>
</evidence>
<evidence type="ECO:0000259" key="6">
    <source>
        <dbReference type="PROSITE" id="PS50011"/>
    </source>
</evidence>
<keyword evidence="3 7" id="KW-0418">Kinase</keyword>
<gene>
    <name evidence="7" type="ORF">HNS30_14380</name>
</gene>
<dbReference type="Gene3D" id="1.10.510.10">
    <property type="entry name" value="Transferase(Phosphotransferase) domain 1"/>
    <property type="match status" value="1"/>
</dbReference>
<organism evidence="7 8">
    <name type="scientific">Corallococcus exercitus</name>
    <dbReference type="NCBI Taxonomy" id="2316736"/>
    <lineage>
        <taxon>Bacteria</taxon>
        <taxon>Pseudomonadati</taxon>
        <taxon>Myxococcota</taxon>
        <taxon>Myxococcia</taxon>
        <taxon>Myxococcales</taxon>
        <taxon>Cystobacterineae</taxon>
        <taxon>Myxococcaceae</taxon>
        <taxon>Corallococcus</taxon>
    </lineage>
</organism>
<evidence type="ECO:0000313" key="7">
    <source>
        <dbReference type="EMBL" id="NOK10220.1"/>
    </source>
</evidence>
<dbReference type="EMBL" id="JABFJW010000095">
    <property type="protein sequence ID" value="NOK10220.1"/>
    <property type="molecule type" value="Genomic_DNA"/>
</dbReference>
<dbReference type="SUPFAM" id="SSF56112">
    <property type="entry name" value="Protein kinase-like (PK-like)"/>
    <property type="match status" value="1"/>
</dbReference>
<feature type="compositionally biased region" description="Low complexity" evidence="5">
    <location>
        <begin position="373"/>
        <end position="386"/>
    </location>
</feature>
<dbReference type="PROSITE" id="PS50011">
    <property type="entry name" value="PROTEIN_KINASE_DOM"/>
    <property type="match status" value="1"/>
</dbReference>
<dbReference type="Pfam" id="PF00069">
    <property type="entry name" value="Pkinase"/>
    <property type="match status" value="1"/>
</dbReference>
<evidence type="ECO:0000313" key="8">
    <source>
        <dbReference type="Proteomes" id="UP000528460"/>
    </source>
</evidence>
<protein>
    <submittedName>
        <fullName evidence="7">Serine/threonine protein kinase</fullName>
    </submittedName>
</protein>
<dbReference type="PANTHER" id="PTHR43289:SF30">
    <property type="entry name" value="NON-SPECIFIC SERINE_THREONINE PROTEIN KINASE"/>
    <property type="match status" value="1"/>
</dbReference>
<keyword evidence="7" id="KW-0723">Serine/threonine-protein kinase</keyword>
<dbReference type="InterPro" id="IPR000719">
    <property type="entry name" value="Prot_kinase_dom"/>
</dbReference>
<dbReference type="GO" id="GO:0004674">
    <property type="term" value="F:protein serine/threonine kinase activity"/>
    <property type="evidence" value="ECO:0007669"/>
    <property type="project" value="UniProtKB-KW"/>
</dbReference>
<evidence type="ECO:0000256" key="5">
    <source>
        <dbReference type="SAM" id="MobiDB-lite"/>
    </source>
</evidence>
<dbReference type="GO" id="GO:0005524">
    <property type="term" value="F:ATP binding"/>
    <property type="evidence" value="ECO:0007669"/>
    <property type="project" value="UniProtKB-KW"/>
</dbReference>
<evidence type="ECO:0000256" key="4">
    <source>
        <dbReference type="ARBA" id="ARBA00022840"/>
    </source>
</evidence>
<dbReference type="AlphaFoldDB" id="A0A7Y4JS98"/>
<feature type="compositionally biased region" description="Acidic residues" evidence="5">
    <location>
        <begin position="415"/>
        <end position="445"/>
    </location>
</feature>
<feature type="region of interest" description="Disordered" evidence="5">
    <location>
        <begin position="373"/>
        <end position="445"/>
    </location>
</feature>
<keyword evidence="1" id="KW-0808">Transferase</keyword>
<dbReference type="Proteomes" id="UP000528460">
    <property type="component" value="Unassembled WGS sequence"/>
</dbReference>
<feature type="domain" description="Protein kinase" evidence="6">
    <location>
        <begin position="29"/>
        <end position="326"/>
    </location>
</feature>
<comment type="caution">
    <text evidence="7">The sequence shown here is derived from an EMBL/GenBank/DDBJ whole genome shotgun (WGS) entry which is preliminary data.</text>
</comment>
<dbReference type="Gene3D" id="3.30.200.20">
    <property type="entry name" value="Phosphorylase Kinase, domain 1"/>
    <property type="match status" value="1"/>
</dbReference>
<accession>A0A7Y4JS98</accession>
<reference evidence="7 8" key="1">
    <citation type="submission" date="2020-05" db="EMBL/GenBank/DDBJ databases">
        <authorList>
            <person name="Whitworth D."/>
        </authorList>
    </citation>
    <scope>NUCLEOTIDE SEQUENCE [LARGE SCALE GENOMIC DNA]</scope>
    <source>
        <strain evidence="7 8">CA046A</strain>
    </source>
</reference>
<evidence type="ECO:0000256" key="3">
    <source>
        <dbReference type="ARBA" id="ARBA00022777"/>
    </source>
</evidence>
<dbReference type="RefSeq" id="WP_171414516.1">
    <property type="nucleotide sequence ID" value="NZ_JABFJW010000095.1"/>
</dbReference>
<name>A0A7Y4JS98_9BACT</name>
<evidence type="ECO:0000256" key="2">
    <source>
        <dbReference type="ARBA" id="ARBA00022741"/>
    </source>
</evidence>
<dbReference type="CDD" id="cd14014">
    <property type="entry name" value="STKc_PknB_like"/>
    <property type="match status" value="1"/>
</dbReference>
<sequence length="445" mass="48611">MKTPDTTTEEIPGVPRRPRVLFTVGGTAFEFVRKLEVRATGELLMLARRRYRGGMGGPVVIKRLRNPSGFVERRRLVEEVELTFRLNHPGIAKVYHLKAYRGVPHVVMEYVEGRSLDTVLNLVAMRRKPMSPAFGAWVVSEVAEALHHAHTLRDEWNRPLGIVHRDVSPRNLRLGVHGEVKLTNFTAAFSTLPGREITSRPLVKGDVAYASPEALRREPLDARSDQFSLGLVLLEVLTGTHPLAQEGDVALPPPPDLPLVQAQGPTWMPLTEVAARMALVGPAQVEHLARDVPEGLRAVVLRALRQSPADRFGTAAELAAALREWLRDHAPTYGRQAAAEEVEAAAREATGRRNQAELLEGGLHPAELTAEEAAMTSEGASATGAAGLEGPPPFLRGDDVTPDLNDEPLPLQDLDLVEDLDELAGPDEEAQADDFDDDDDGHQPV</sequence>